<gene>
    <name evidence="17" type="primary">LOC117564329</name>
</gene>
<feature type="domain" description="HIT-type" evidence="15">
    <location>
        <begin position="18"/>
        <end position="52"/>
    </location>
</feature>
<evidence type="ECO:0000256" key="4">
    <source>
        <dbReference type="ARBA" id="ARBA00022723"/>
    </source>
</evidence>
<dbReference type="InterPro" id="IPR051639">
    <property type="entry name" value="BCD1"/>
</dbReference>
<evidence type="ECO:0000256" key="10">
    <source>
        <dbReference type="ARBA" id="ARBA00061949"/>
    </source>
</evidence>
<dbReference type="GeneID" id="117564329"/>
<keyword evidence="1" id="KW-1017">Isopeptide bond</keyword>
<dbReference type="CDD" id="cd23023">
    <property type="entry name" value="zf-HIT_BCD1"/>
    <property type="match status" value="1"/>
</dbReference>
<dbReference type="PANTHER" id="PTHR13483">
    <property type="entry name" value="BOX C_D SNORNA PROTEIN 1-RELATED"/>
    <property type="match status" value="1"/>
</dbReference>
<keyword evidence="3" id="KW-0597">Phosphoprotein</keyword>
<dbReference type="PANTHER" id="PTHR13483:SF3">
    <property type="entry name" value="BOX C_D SNORNA PROTEIN 1"/>
    <property type="match status" value="1"/>
</dbReference>
<evidence type="ECO:0000256" key="14">
    <source>
        <dbReference type="SAM" id="MobiDB-lite"/>
    </source>
</evidence>
<evidence type="ECO:0000256" key="5">
    <source>
        <dbReference type="ARBA" id="ARBA00022771"/>
    </source>
</evidence>
<dbReference type="GO" id="GO:0000492">
    <property type="term" value="P:box C/D snoRNP assembly"/>
    <property type="evidence" value="ECO:0007669"/>
    <property type="project" value="TreeGrafter"/>
</dbReference>
<evidence type="ECO:0000256" key="3">
    <source>
        <dbReference type="ARBA" id="ARBA00022553"/>
    </source>
</evidence>
<evidence type="ECO:0000256" key="7">
    <source>
        <dbReference type="ARBA" id="ARBA00022843"/>
    </source>
</evidence>
<dbReference type="InterPro" id="IPR057721">
    <property type="entry name" value="BCD1_alpha/beta"/>
</dbReference>
<evidence type="ECO:0000256" key="8">
    <source>
        <dbReference type="ARBA" id="ARBA00049598"/>
    </source>
</evidence>
<dbReference type="Pfam" id="PF25790">
    <property type="entry name" value="BCD1"/>
    <property type="match status" value="1"/>
</dbReference>
<evidence type="ECO:0000313" key="17">
    <source>
        <dbReference type="RefSeq" id="XP_034098929.1"/>
    </source>
</evidence>
<dbReference type="GO" id="GO:0048254">
    <property type="term" value="P:snoRNA localization"/>
    <property type="evidence" value="ECO:0007669"/>
    <property type="project" value="TreeGrafter"/>
</dbReference>
<evidence type="ECO:0000256" key="12">
    <source>
        <dbReference type="ARBA" id="ARBA00077531"/>
    </source>
</evidence>
<keyword evidence="16" id="KW-1185">Reference proteome</keyword>
<dbReference type="GO" id="GO:0008270">
    <property type="term" value="F:zinc ion binding"/>
    <property type="evidence" value="ECO:0007669"/>
    <property type="project" value="UniProtKB-UniRule"/>
</dbReference>
<dbReference type="RefSeq" id="XP_034098929.1">
    <property type="nucleotide sequence ID" value="XM_034243038.2"/>
</dbReference>
<dbReference type="Gene3D" id="3.30.60.190">
    <property type="match status" value="1"/>
</dbReference>
<comment type="subunit">
    <text evidence="10">Interacts with FBL, SNU13, NOP58, NUFIP1, RUVBL1, RUVBL2 and TAF9. Interacts (via HIT-type zinc finger) with the RUVBL1/RUVBL2 complex in the presence of ADP.</text>
</comment>
<dbReference type="GO" id="GO:0005634">
    <property type="term" value="C:nucleus"/>
    <property type="evidence" value="ECO:0007669"/>
    <property type="project" value="TreeGrafter"/>
</dbReference>
<sequence>MSEIKTETESLTSRLGNCEVCAKNAARYACPKCEVKTCSLTCVQIHKRELDCDGIRDRTKYLPLSAMTERDFMSDYCFLEECTRYADTRKQDKSKRYTHQQCQLPVPLHRMRSEAAKRRIRLQFLLPHFTRRKQNTTFLNWKQQRFYWHIEWMFCGTEAGVTCFSDARCDEQQTLSQLLDKYLNLEDQEVAREQRKHLQQHQIAGIGQLTLWLRAEGVRRSSSRCYALAAHKTLAENLVGKTIVEFPSIYVSYEQRPPNGYEIVDSDEEEEESVAAPPVAASKRPQDEASAAKKCKVSNNVYGLAADEQHTDDDDDEEDQDQERHEESENESAESAASSDELPIEYTSAF</sequence>
<dbReference type="Proteomes" id="UP000515160">
    <property type="component" value="Chromosome X"/>
</dbReference>
<dbReference type="PROSITE" id="PS51083">
    <property type="entry name" value="ZF_HIT"/>
    <property type="match status" value="1"/>
</dbReference>
<evidence type="ECO:0000256" key="9">
    <source>
        <dbReference type="ARBA" id="ARBA00049654"/>
    </source>
</evidence>
<feature type="region of interest" description="Disordered" evidence="14">
    <location>
        <begin position="260"/>
        <end position="350"/>
    </location>
</feature>
<keyword evidence="2" id="KW-0690">Ribosome biogenesis</keyword>
<evidence type="ECO:0000256" key="1">
    <source>
        <dbReference type="ARBA" id="ARBA00022499"/>
    </source>
</evidence>
<organism evidence="16 17">
    <name type="scientific">Drosophila albomicans</name>
    <name type="common">Fruit fly</name>
    <dbReference type="NCBI Taxonomy" id="7291"/>
    <lineage>
        <taxon>Eukaryota</taxon>
        <taxon>Metazoa</taxon>
        <taxon>Ecdysozoa</taxon>
        <taxon>Arthropoda</taxon>
        <taxon>Hexapoda</taxon>
        <taxon>Insecta</taxon>
        <taxon>Pterygota</taxon>
        <taxon>Neoptera</taxon>
        <taxon>Endopterygota</taxon>
        <taxon>Diptera</taxon>
        <taxon>Brachycera</taxon>
        <taxon>Muscomorpha</taxon>
        <taxon>Ephydroidea</taxon>
        <taxon>Drosophilidae</taxon>
        <taxon>Drosophila</taxon>
    </lineage>
</organism>
<keyword evidence="4" id="KW-0479">Metal-binding</keyword>
<keyword evidence="7" id="KW-0832">Ubl conjugation</keyword>
<reference evidence="17" key="1">
    <citation type="submission" date="2025-08" db="UniProtKB">
        <authorList>
            <consortium name="RefSeq"/>
        </authorList>
    </citation>
    <scope>IDENTIFICATION</scope>
    <source>
        <strain evidence="17">15112-1751.03</strain>
        <tissue evidence="17">Whole Adult</tissue>
    </source>
</reference>
<keyword evidence="6" id="KW-0862">Zinc</keyword>
<keyword evidence="5 13" id="KW-0863">Zinc-finger</keyword>
<comment type="similarity">
    <text evidence="9">Belongs to the BCD1 family.</text>
</comment>
<dbReference type="OrthoDB" id="272357at2759"/>
<proteinExistence type="inferred from homology"/>
<evidence type="ECO:0000256" key="13">
    <source>
        <dbReference type="PROSITE-ProRule" id="PRU00453"/>
    </source>
</evidence>
<dbReference type="FunFam" id="3.30.60.190:FF:000001">
    <property type="entry name" value="box C/D snoRNA protein 1"/>
    <property type="match status" value="1"/>
</dbReference>
<evidence type="ECO:0000259" key="15">
    <source>
        <dbReference type="PROSITE" id="PS51083"/>
    </source>
</evidence>
<evidence type="ECO:0000256" key="11">
    <source>
        <dbReference type="ARBA" id="ARBA00068630"/>
    </source>
</evidence>
<evidence type="ECO:0000313" key="16">
    <source>
        <dbReference type="Proteomes" id="UP000515160"/>
    </source>
</evidence>
<name>A0A6P8W665_DROAB</name>
<feature type="compositionally biased region" description="Acidic residues" evidence="14">
    <location>
        <begin position="310"/>
        <end position="321"/>
    </location>
</feature>
<evidence type="ECO:0000256" key="2">
    <source>
        <dbReference type="ARBA" id="ARBA00022517"/>
    </source>
</evidence>
<dbReference type="Pfam" id="PF04438">
    <property type="entry name" value="zf-HIT"/>
    <property type="match status" value="1"/>
</dbReference>
<dbReference type="GO" id="GO:0070761">
    <property type="term" value="C:pre-snoRNP complex"/>
    <property type="evidence" value="ECO:0007669"/>
    <property type="project" value="TreeGrafter"/>
</dbReference>
<dbReference type="AlphaFoldDB" id="A0A6P8W665"/>
<dbReference type="InterPro" id="IPR007529">
    <property type="entry name" value="Znf_HIT"/>
</dbReference>
<dbReference type="SUPFAM" id="SSF144232">
    <property type="entry name" value="HIT/MYND zinc finger-like"/>
    <property type="match status" value="1"/>
</dbReference>
<accession>A0A6P8W665</accession>
<protein>
    <recommendedName>
        <fullName evidence="11">Box C/D snoRNA protein 1</fullName>
    </recommendedName>
    <alternativeName>
        <fullName evidence="12">Zinc finger HIT domain-containing protein 6</fullName>
    </alternativeName>
</protein>
<comment type="function">
    <text evidence="8">Required for box C/D snoRNAs accumulation involved in snoRNA processing, snoRNA transport to the nucleolus and ribosome biogenesis.</text>
</comment>
<evidence type="ECO:0000256" key="6">
    <source>
        <dbReference type="ARBA" id="ARBA00022833"/>
    </source>
</evidence>
<dbReference type="GO" id="GO:0000463">
    <property type="term" value="P:maturation of LSU-rRNA from tricistronic rRNA transcript (SSU-rRNA, 5.8S rRNA, LSU-rRNA)"/>
    <property type="evidence" value="ECO:0007669"/>
    <property type="project" value="TreeGrafter"/>
</dbReference>
<feature type="compositionally biased region" description="Acidic residues" evidence="14">
    <location>
        <begin position="264"/>
        <end position="273"/>
    </location>
</feature>